<sequence length="350" mass="39267">MMKGGEIDIRRELDIEFVDEDGIDAKGLTREYLNLVLQSMTDGTGGYVLFEGREIDHLLPVHKEEYLQSGYFVYVGKVIALTVVQGGSGLQWWDCPELSLVIWSLGDIASSLTELTISDIPDLTVRMCLQEIENASDDDTLQVLQGRDDIQFLMAQAGFANEFLTLKSKIRAVQHVMLHQVFKLRRDEIDAIRTGLDSVNLTEFLLINESCIPMVFPLTSDISYTTKDVQESITVADETTLTAHEIQVVEWFRTYIDELPECSTVNGTVSETTSELSGLPTLKNVIQFVFGDPFLPKGTKLKFSFRGSHFPDADSCFGILHLPCDHENYSSFKRAMNSCINCQFVGYGRG</sequence>
<reference evidence="4 5" key="1">
    <citation type="submission" date="2022-05" db="EMBL/GenBank/DDBJ databases">
        <authorList>
            <consortium name="Genoscope - CEA"/>
            <person name="William W."/>
        </authorList>
    </citation>
    <scope>NUCLEOTIDE SEQUENCE [LARGE SCALE GENOMIC DNA]</scope>
</reference>
<dbReference type="Gene3D" id="3.90.1750.10">
    <property type="entry name" value="Hect, E3 ligase catalytic domains"/>
    <property type="match status" value="1"/>
</dbReference>
<evidence type="ECO:0000259" key="3">
    <source>
        <dbReference type="PROSITE" id="PS50237"/>
    </source>
</evidence>
<dbReference type="Proteomes" id="UP001159427">
    <property type="component" value="Unassembled WGS sequence"/>
</dbReference>
<evidence type="ECO:0000256" key="2">
    <source>
        <dbReference type="PROSITE-ProRule" id="PRU00104"/>
    </source>
</evidence>
<keyword evidence="1 2" id="KW-0833">Ubl conjugation pathway</keyword>
<protein>
    <recommendedName>
        <fullName evidence="3">HECT domain-containing protein</fullName>
    </recommendedName>
</protein>
<name>A0ABN8RBQ0_9CNID</name>
<dbReference type="EMBL" id="CALNXI010001747">
    <property type="protein sequence ID" value="CAH3176233.1"/>
    <property type="molecule type" value="Genomic_DNA"/>
</dbReference>
<evidence type="ECO:0000313" key="5">
    <source>
        <dbReference type="Proteomes" id="UP001159427"/>
    </source>
</evidence>
<comment type="caution">
    <text evidence="2">Lacks conserved residue(s) required for the propagation of feature annotation.</text>
</comment>
<evidence type="ECO:0000313" key="4">
    <source>
        <dbReference type="EMBL" id="CAH3176233.1"/>
    </source>
</evidence>
<dbReference type="SMART" id="SM00119">
    <property type="entry name" value="HECTc"/>
    <property type="match status" value="1"/>
</dbReference>
<comment type="caution">
    <text evidence="4">The sequence shown here is derived from an EMBL/GenBank/DDBJ whole genome shotgun (WGS) entry which is preliminary data.</text>
</comment>
<evidence type="ECO:0000256" key="1">
    <source>
        <dbReference type="ARBA" id="ARBA00022786"/>
    </source>
</evidence>
<dbReference type="PROSITE" id="PS50237">
    <property type="entry name" value="HECT"/>
    <property type="match status" value="1"/>
</dbReference>
<proteinExistence type="predicted"/>
<dbReference type="InterPro" id="IPR035983">
    <property type="entry name" value="Hect_E3_ubiquitin_ligase"/>
</dbReference>
<dbReference type="InterPro" id="IPR000569">
    <property type="entry name" value="HECT_dom"/>
</dbReference>
<organism evidence="4 5">
    <name type="scientific">Porites evermanni</name>
    <dbReference type="NCBI Taxonomy" id="104178"/>
    <lineage>
        <taxon>Eukaryota</taxon>
        <taxon>Metazoa</taxon>
        <taxon>Cnidaria</taxon>
        <taxon>Anthozoa</taxon>
        <taxon>Hexacorallia</taxon>
        <taxon>Scleractinia</taxon>
        <taxon>Fungiina</taxon>
        <taxon>Poritidae</taxon>
        <taxon>Porites</taxon>
    </lineage>
</organism>
<dbReference type="SUPFAM" id="SSF56204">
    <property type="entry name" value="Hect, E3 ligase catalytic domain"/>
    <property type="match status" value="1"/>
</dbReference>
<accession>A0ABN8RBQ0</accession>
<keyword evidence="5" id="KW-1185">Reference proteome</keyword>
<gene>
    <name evidence="4" type="ORF">PEVE_00010544</name>
</gene>
<feature type="domain" description="HECT" evidence="3">
    <location>
        <begin position="5"/>
        <end position="85"/>
    </location>
</feature>